<keyword evidence="3" id="KW-1185">Reference proteome</keyword>
<dbReference type="Pfam" id="PF13280">
    <property type="entry name" value="WYL"/>
    <property type="match status" value="1"/>
</dbReference>
<protein>
    <submittedName>
        <fullName evidence="2">TIGR03985 family CRISPR-associated protein</fullName>
    </submittedName>
</protein>
<reference evidence="2 3" key="2">
    <citation type="submission" date="2018-03" db="EMBL/GenBank/DDBJ databases">
        <authorList>
            <person name="Keele B.F."/>
        </authorList>
    </citation>
    <scope>NUCLEOTIDE SEQUENCE [LARGE SCALE GENOMIC DNA]</scope>
    <source>
        <strain evidence="2 3">CCALA 016</strain>
    </source>
</reference>
<comment type="caution">
    <text evidence="2">The sequence shown here is derived from an EMBL/GenBank/DDBJ whole genome shotgun (WGS) entry which is preliminary data.</text>
</comment>
<name>A0A2T1LYE9_9CHRO</name>
<evidence type="ECO:0000259" key="1">
    <source>
        <dbReference type="Pfam" id="PF13280"/>
    </source>
</evidence>
<dbReference type="RefSeq" id="WP_106456859.1">
    <property type="nucleotide sequence ID" value="NZ_PXOH01000009.1"/>
</dbReference>
<dbReference type="EMBL" id="PXOH01000009">
    <property type="protein sequence ID" value="PSF37377.1"/>
    <property type="molecule type" value="Genomic_DNA"/>
</dbReference>
<sequence length="439" mass="52346">MTELRFYAIPTVELLQWLARGSLKQNLLRAIRLWVWLKILYGDDSECFNLSNSFKFAEWQNTFFTHPPTDEQPQFHGIECNCGKTVSDWLKNVLEDEMQWRNSLKQHDQFSDETINDTLETRLFAVTRRSLQDDLRILVELGWLNKSKTTYQKVNQFPKFSAQNNSYSDFSALHPDLEITFKNFAEPLGGFNRFFLEIDYIISQSNQDRLEDHQAQLKDLWQQIPTPPVELIYDSAKLDKVVKCIVYPICLYYSRRALYLCAFGETPNQQGDYYNYRLDRIEKITPLTWSDPQLPKQLLKSYPHQLPDTDLIQKEIDQVWGFDFYLPSQLMLLRFGRNFHDKYIKNTFRHDTFTEIDYDEAQELIKKSTVNNEQKTILNILKLRSPDDAYYRVNYRDGDINVIHRLRAWRPNVEVLIPEQIRQQFRQEIIAETQFYFSS</sequence>
<evidence type="ECO:0000313" key="2">
    <source>
        <dbReference type="EMBL" id="PSF37377.1"/>
    </source>
</evidence>
<accession>A0A2T1LYE9</accession>
<evidence type="ECO:0000313" key="3">
    <source>
        <dbReference type="Proteomes" id="UP000239001"/>
    </source>
</evidence>
<dbReference type="InterPro" id="IPR023816">
    <property type="entry name" value="CRISPR-assoc_CYA0889"/>
</dbReference>
<gene>
    <name evidence="2" type="ORF">C7H19_10650</name>
</gene>
<dbReference type="AlphaFoldDB" id="A0A2T1LYE9"/>
<dbReference type="OrthoDB" id="503572at2"/>
<dbReference type="Proteomes" id="UP000239001">
    <property type="component" value="Unassembled WGS sequence"/>
</dbReference>
<organism evidence="2 3">
    <name type="scientific">Aphanothece hegewaldii CCALA 016</name>
    <dbReference type="NCBI Taxonomy" id="2107694"/>
    <lineage>
        <taxon>Bacteria</taxon>
        <taxon>Bacillati</taxon>
        <taxon>Cyanobacteriota</taxon>
        <taxon>Cyanophyceae</taxon>
        <taxon>Oscillatoriophycideae</taxon>
        <taxon>Chroococcales</taxon>
        <taxon>Aphanothecaceae</taxon>
        <taxon>Aphanothece</taxon>
    </lineage>
</organism>
<dbReference type="NCBIfam" id="TIGR03985">
    <property type="entry name" value="TIGR03985 family CRISPR-associated protein"/>
    <property type="match status" value="1"/>
</dbReference>
<reference evidence="2 3" key="1">
    <citation type="submission" date="2018-03" db="EMBL/GenBank/DDBJ databases">
        <title>The ancient ancestry and fast evolution of plastids.</title>
        <authorList>
            <person name="Moore K.R."/>
            <person name="Magnabosco C."/>
            <person name="Momper L."/>
            <person name="Gold D.A."/>
            <person name="Bosak T."/>
            <person name="Fournier G.P."/>
        </authorList>
    </citation>
    <scope>NUCLEOTIDE SEQUENCE [LARGE SCALE GENOMIC DNA]</scope>
    <source>
        <strain evidence="2 3">CCALA 016</strain>
    </source>
</reference>
<proteinExistence type="predicted"/>
<feature type="domain" description="WYL" evidence="1">
    <location>
        <begin position="229"/>
        <end position="285"/>
    </location>
</feature>
<dbReference type="InterPro" id="IPR026881">
    <property type="entry name" value="WYL_dom"/>
</dbReference>